<evidence type="ECO:0000256" key="1">
    <source>
        <dbReference type="SAM" id="MobiDB-lite"/>
    </source>
</evidence>
<keyword evidence="3" id="KW-1185">Reference proteome</keyword>
<protein>
    <submittedName>
        <fullName evidence="2">Uncharacterized protein</fullName>
    </submittedName>
</protein>
<dbReference type="Proteomes" id="UP000188324">
    <property type="component" value="Chromosome"/>
</dbReference>
<feature type="compositionally biased region" description="Basic and acidic residues" evidence="1">
    <location>
        <begin position="104"/>
        <end position="114"/>
    </location>
</feature>
<gene>
    <name evidence="2" type="ORF">RPIT_03675</name>
</gene>
<accession>A0A1Q2CD22</accession>
<proteinExistence type="predicted"/>
<evidence type="ECO:0000313" key="2">
    <source>
        <dbReference type="EMBL" id="AQP44023.1"/>
    </source>
</evidence>
<dbReference type="AlphaFoldDB" id="A0A1Q2CD22"/>
<name>A0A1Q2CD22_9ACTN</name>
<sequence length="145" mass="15988">MLRGAFIAVGAVLIESFSWFRYPLPLAVIASILTLSVVTSLRVTRGTVHVVSEIKPILLPAARCRRRLGCLAPRSQSERNADQSERQGPGPDGDARRDHWKRKGPAERRRDPDVLHTFPDLPGEPASSWPSVISRCVGRWGRSGG</sequence>
<evidence type="ECO:0000313" key="3">
    <source>
        <dbReference type="Proteomes" id="UP000188324"/>
    </source>
</evidence>
<dbReference type="EMBL" id="CP019605">
    <property type="protein sequence ID" value="AQP44023.1"/>
    <property type="molecule type" value="Genomic_DNA"/>
</dbReference>
<feature type="compositionally biased region" description="Basic and acidic residues" evidence="1">
    <location>
        <begin position="76"/>
        <end position="85"/>
    </location>
</feature>
<reference evidence="2 3" key="1">
    <citation type="journal article" date="2016" name="Int. J. Syst. Evol. Microbiol.">
        <title>Tessaracoccus flavus sp. nov., isolated from the drainage system of a lindane-producing factory.</title>
        <authorList>
            <person name="Kumari R."/>
            <person name="Singh P."/>
            <person name="Schumann P."/>
            <person name="Lal R."/>
        </authorList>
    </citation>
    <scope>NUCLEOTIDE SEQUENCE [LARGE SCALE GENOMIC DNA]</scope>
    <source>
        <strain evidence="2 3">RP1T</strain>
    </source>
</reference>
<dbReference type="KEGG" id="tfl:RPIT_03675"/>
<organism evidence="2 3">
    <name type="scientific">Tessaracoccus flavus</name>
    <dbReference type="NCBI Taxonomy" id="1610493"/>
    <lineage>
        <taxon>Bacteria</taxon>
        <taxon>Bacillati</taxon>
        <taxon>Actinomycetota</taxon>
        <taxon>Actinomycetes</taxon>
        <taxon>Propionibacteriales</taxon>
        <taxon>Propionibacteriaceae</taxon>
        <taxon>Tessaracoccus</taxon>
    </lineage>
</organism>
<feature type="region of interest" description="Disordered" evidence="1">
    <location>
        <begin position="74"/>
        <end position="130"/>
    </location>
</feature>